<gene>
    <name evidence="6" type="ORF">PECAL_2P19870</name>
</gene>
<dbReference type="InterPro" id="IPR029063">
    <property type="entry name" value="SAM-dependent_MTases_sf"/>
</dbReference>
<sequence>MGGAPRDGQRKIQNNLSEGSSDSLASTPFHRSALLGQPVMANTVASEQPTQDGEPTPKAFGTTRYWDERYMRDKEPFDWYARYDALEGLIEAQAAGKDVEVLHLGCGTSRLGEALCGAGYKYVMNIDISRACVIAQLERYASGPHRNNKFMHGNACALEFPDESFDLVIAKATLDVIRCGKGAEGNVHAVCREVSRVLRPGGRFLVVSHADDWEEVLEAVSERDAGDARRAFGWTLERAKVPKPQTDPRHPDGAVLHVYIATRDDPEDERPSLAALKGVGQKVSSLAALGALRPLANAPA</sequence>
<organism evidence="6 7">
    <name type="scientific">Pelagomonas calceolata</name>
    <dbReference type="NCBI Taxonomy" id="35677"/>
    <lineage>
        <taxon>Eukaryota</taxon>
        <taxon>Sar</taxon>
        <taxon>Stramenopiles</taxon>
        <taxon>Ochrophyta</taxon>
        <taxon>Pelagophyceae</taxon>
        <taxon>Pelagomonadales</taxon>
        <taxon>Pelagomonadaceae</taxon>
        <taxon>Pelagomonas</taxon>
    </lineage>
</organism>
<dbReference type="PANTHER" id="PTHR12176">
    <property type="entry name" value="SAM-DEPENDENT METHYLTRANSFERASE SUPERFAMILY PROTEIN"/>
    <property type="match status" value="1"/>
</dbReference>
<dbReference type="SUPFAM" id="SSF53335">
    <property type="entry name" value="S-adenosyl-L-methionine-dependent methyltransferases"/>
    <property type="match status" value="1"/>
</dbReference>
<dbReference type="CDD" id="cd02440">
    <property type="entry name" value="AdoMet_MTases"/>
    <property type="match status" value="1"/>
</dbReference>
<protein>
    <recommendedName>
        <fullName evidence="5">Methyltransferase type 11 domain-containing protein</fullName>
    </recommendedName>
</protein>
<dbReference type="Pfam" id="PF08241">
    <property type="entry name" value="Methyltransf_11"/>
    <property type="match status" value="1"/>
</dbReference>
<comment type="caution">
    <text evidence="6">The sequence shown here is derived from an EMBL/GenBank/DDBJ whole genome shotgun (WGS) entry which is preliminary data.</text>
</comment>
<dbReference type="Proteomes" id="UP000789595">
    <property type="component" value="Unassembled WGS sequence"/>
</dbReference>
<dbReference type="GO" id="GO:0008757">
    <property type="term" value="F:S-adenosylmethionine-dependent methyltransferase activity"/>
    <property type="evidence" value="ECO:0007669"/>
    <property type="project" value="InterPro"/>
</dbReference>
<evidence type="ECO:0000313" key="7">
    <source>
        <dbReference type="Proteomes" id="UP000789595"/>
    </source>
</evidence>
<keyword evidence="3" id="KW-0808">Transferase</keyword>
<evidence type="ECO:0000256" key="1">
    <source>
        <dbReference type="ARBA" id="ARBA00008361"/>
    </source>
</evidence>
<name>A0A8J2WVG0_9STRA</name>
<keyword evidence="2" id="KW-0489">Methyltransferase</keyword>
<feature type="region of interest" description="Disordered" evidence="4">
    <location>
        <begin position="1"/>
        <end position="28"/>
    </location>
</feature>
<feature type="domain" description="Methyltransferase type 11" evidence="5">
    <location>
        <begin position="102"/>
        <end position="206"/>
    </location>
</feature>
<evidence type="ECO:0000256" key="2">
    <source>
        <dbReference type="ARBA" id="ARBA00022603"/>
    </source>
</evidence>
<accession>A0A8J2WVG0</accession>
<evidence type="ECO:0000256" key="4">
    <source>
        <dbReference type="SAM" id="MobiDB-lite"/>
    </source>
</evidence>
<dbReference type="PANTHER" id="PTHR12176:SF79">
    <property type="entry name" value="METHYLTRANSFERASE TYPE 11 DOMAIN-CONTAINING PROTEIN"/>
    <property type="match status" value="1"/>
</dbReference>
<feature type="compositionally biased region" description="Polar residues" evidence="4">
    <location>
        <begin position="11"/>
        <end position="26"/>
    </location>
</feature>
<keyword evidence="7" id="KW-1185">Reference proteome</keyword>
<reference evidence="6" key="1">
    <citation type="submission" date="2021-11" db="EMBL/GenBank/DDBJ databases">
        <authorList>
            <consortium name="Genoscope - CEA"/>
            <person name="William W."/>
        </authorList>
    </citation>
    <scope>NUCLEOTIDE SEQUENCE</scope>
</reference>
<dbReference type="AlphaFoldDB" id="A0A8J2WVG0"/>
<dbReference type="InterPro" id="IPR051419">
    <property type="entry name" value="Lys/N-term_MeTrsfase_sf"/>
</dbReference>
<dbReference type="Gene3D" id="3.40.50.150">
    <property type="entry name" value="Vaccinia Virus protein VP39"/>
    <property type="match status" value="1"/>
</dbReference>
<evidence type="ECO:0000313" key="6">
    <source>
        <dbReference type="EMBL" id="CAH0368889.1"/>
    </source>
</evidence>
<dbReference type="InterPro" id="IPR013216">
    <property type="entry name" value="Methyltransf_11"/>
</dbReference>
<dbReference type="OrthoDB" id="411785at2759"/>
<proteinExistence type="inferred from homology"/>
<comment type="similarity">
    <text evidence="1">Belongs to the methyltransferase superfamily.</text>
</comment>
<evidence type="ECO:0000256" key="3">
    <source>
        <dbReference type="ARBA" id="ARBA00022679"/>
    </source>
</evidence>
<dbReference type="EMBL" id="CAKKNE010000002">
    <property type="protein sequence ID" value="CAH0368889.1"/>
    <property type="molecule type" value="Genomic_DNA"/>
</dbReference>
<dbReference type="GO" id="GO:0032259">
    <property type="term" value="P:methylation"/>
    <property type="evidence" value="ECO:0007669"/>
    <property type="project" value="UniProtKB-KW"/>
</dbReference>
<evidence type="ECO:0000259" key="5">
    <source>
        <dbReference type="Pfam" id="PF08241"/>
    </source>
</evidence>